<feature type="transmembrane region" description="Helical" evidence="1">
    <location>
        <begin position="12"/>
        <end position="29"/>
    </location>
</feature>
<evidence type="ECO:0000313" key="5">
    <source>
        <dbReference type="Proteomes" id="UP000323819"/>
    </source>
</evidence>
<sequence length="197" mass="23515">MNDGFIRQRRNLYTISGVLLFCFMAQVQISQLSIVGISFSGFKKPEITYMFLWGMWGYFFYRFMVYFIEHELKTFLGIWRREVERYSNVYLRELASSNASGRFLKNQSDYYSMKRNNWVLNYQEEHLDEQYGTPFVKNKTVQVLRRSIFKYQVVGVLRLILLTTVVTDYFFPLITGLLVFTYAGFGMWEGSLLHIFN</sequence>
<evidence type="ECO:0000313" key="3">
    <source>
        <dbReference type="EMBL" id="TXX65702.1"/>
    </source>
</evidence>
<gene>
    <name evidence="2" type="ORF">F0M16_22575</name>
    <name evidence="3" type="ORF">FXF03_09910</name>
</gene>
<protein>
    <submittedName>
        <fullName evidence="2">Uncharacterized protein</fullName>
    </submittedName>
</protein>
<evidence type="ECO:0000313" key="2">
    <source>
        <dbReference type="EMBL" id="KAA1252498.1"/>
    </source>
</evidence>
<evidence type="ECO:0000313" key="4">
    <source>
        <dbReference type="Proteomes" id="UP000323225"/>
    </source>
</evidence>
<keyword evidence="1" id="KW-0472">Membrane</keyword>
<name>A0A5B0Y5Z5_VIBCL</name>
<dbReference type="Proteomes" id="UP000323225">
    <property type="component" value="Unassembled WGS sequence"/>
</dbReference>
<organism evidence="2 4">
    <name type="scientific">Vibrio cholerae</name>
    <dbReference type="NCBI Taxonomy" id="666"/>
    <lineage>
        <taxon>Bacteria</taxon>
        <taxon>Pseudomonadati</taxon>
        <taxon>Pseudomonadota</taxon>
        <taxon>Gammaproteobacteria</taxon>
        <taxon>Vibrionales</taxon>
        <taxon>Vibrionaceae</taxon>
        <taxon>Vibrio</taxon>
    </lineage>
</organism>
<proteinExistence type="predicted"/>
<accession>A0A5B0Y5Z5</accession>
<dbReference type="Proteomes" id="UP000323819">
    <property type="component" value="Unassembled WGS sequence"/>
</dbReference>
<reference evidence="2 4" key="2">
    <citation type="submission" date="2019-09" db="EMBL/GenBank/DDBJ databases">
        <authorList>
            <person name="Kritzky A."/>
            <person name="Schelkanova E.Y."/>
            <person name="Alkhova Z.V."/>
            <person name="Smirnova N.I."/>
        </authorList>
    </citation>
    <scope>NUCLEOTIDE SEQUENCE [LARGE SCALE GENOMIC DNA]</scope>
    <source>
        <strain evidence="2 4">M1526</strain>
    </source>
</reference>
<dbReference type="AlphaFoldDB" id="A0A5B0Y5Z5"/>
<dbReference type="RefSeq" id="WP_032469486.1">
    <property type="nucleotide sequence ID" value="NZ_JAEMFH010000036.1"/>
</dbReference>
<dbReference type="EMBL" id="VUAA01000065">
    <property type="protein sequence ID" value="KAA1252498.1"/>
    <property type="molecule type" value="Genomic_DNA"/>
</dbReference>
<dbReference type="EMBL" id="VSIJ01000028">
    <property type="protein sequence ID" value="TXX65702.1"/>
    <property type="molecule type" value="Genomic_DNA"/>
</dbReference>
<keyword evidence="1" id="KW-1133">Transmembrane helix</keyword>
<feature type="transmembrane region" description="Helical" evidence="1">
    <location>
        <begin position="49"/>
        <end position="68"/>
    </location>
</feature>
<comment type="caution">
    <text evidence="2">The sequence shown here is derived from an EMBL/GenBank/DDBJ whole genome shotgun (WGS) entry which is preliminary data.</text>
</comment>
<evidence type="ECO:0000256" key="1">
    <source>
        <dbReference type="SAM" id="Phobius"/>
    </source>
</evidence>
<keyword evidence="1" id="KW-0812">Transmembrane</keyword>
<reference evidence="3 5" key="1">
    <citation type="submission" date="2019-06" db="EMBL/GenBank/DDBJ databases">
        <title>Vibrio cholerae phylogeny based on whole-genome sequencing reveals genetic diversity and population strucutre.</title>
        <authorList>
            <person name="Zhiqiu Y."/>
            <person name="Bin L."/>
            <person name="Lingyan J."/>
        </authorList>
    </citation>
    <scope>NUCLEOTIDE SEQUENCE [LARGE SCALE GENOMIC DNA]</scope>
    <source>
        <strain evidence="3 5">N2814</strain>
    </source>
</reference>